<accession>A0ABT9FG66</accession>
<reference evidence="1" key="1">
    <citation type="submission" date="2023-07" db="EMBL/GenBank/DDBJ databases">
        <title>Genome content predicts the carbon catabolic preferences of heterotrophic bacteria.</title>
        <authorList>
            <person name="Gralka M."/>
        </authorList>
    </citation>
    <scope>NUCLEOTIDE SEQUENCE</scope>
    <source>
        <strain evidence="1">4G09</strain>
    </source>
</reference>
<evidence type="ECO:0000313" key="1">
    <source>
        <dbReference type="EMBL" id="MDP2565774.1"/>
    </source>
</evidence>
<protein>
    <submittedName>
        <fullName evidence="1">Uncharacterized protein</fullName>
    </submittedName>
</protein>
<keyword evidence="2" id="KW-1185">Reference proteome</keyword>
<gene>
    <name evidence="1" type="ORF">Q8W34_14100</name>
</gene>
<dbReference type="EMBL" id="JAUYVT010000014">
    <property type="protein sequence ID" value="MDP2565774.1"/>
    <property type="molecule type" value="Genomic_DNA"/>
</dbReference>
<proteinExistence type="predicted"/>
<comment type="caution">
    <text evidence="1">The sequence shown here is derived from an EMBL/GenBank/DDBJ whole genome shotgun (WGS) entry which is preliminary data.</text>
</comment>
<dbReference type="RefSeq" id="WP_305472500.1">
    <property type="nucleotide sequence ID" value="NZ_JAUYVT010000014.1"/>
</dbReference>
<sequence length="219" mass="24784">MNFILFSKTNGFLSSTLNGGTWDKNPEKAFIRKSTNETDTELTKIAEKNKEHAKWIKQNEVRKLSYGEALYQLCTIIGNTKKTQAALDALHRITGVTWNKTADGLWQSGNLKLDKNNLSAHIIKNALSKDDIAEILDSISLIDYWTDNTRYIYSTPAKEVVIYRAAAQKLLSQLASITEVFVSSSNSKDSKFNGDVIYSKIEELRQAIECTQQHQINKF</sequence>
<organism evidence="1 2">
    <name type="scientific">Pseudoalteromonas marina</name>
    <dbReference type="NCBI Taxonomy" id="267375"/>
    <lineage>
        <taxon>Bacteria</taxon>
        <taxon>Pseudomonadati</taxon>
        <taxon>Pseudomonadota</taxon>
        <taxon>Gammaproteobacteria</taxon>
        <taxon>Alteromonadales</taxon>
        <taxon>Pseudoalteromonadaceae</taxon>
        <taxon>Pseudoalteromonas</taxon>
    </lineage>
</organism>
<dbReference type="Proteomes" id="UP001177212">
    <property type="component" value="Unassembled WGS sequence"/>
</dbReference>
<evidence type="ECO:0000313" key="2">
    <source>
        <dbReference type="Proteomes" id="UP001177212"/>
    </source>
</evidence>
<name>A0ABT9FG66_9GAMM</name>